<dbReference type="Gene3D" id="2.170.150.40">
    <property type="entry name" value="Domain of unknown function (DUF427)"/>
    <property type="match status" value="1"/>
</dbReference>
<dbReference type="RefSeq" id="WP_103910968.1">
    <property type="nucleotide sequence ID" value="NZ_FNUZ01000004.1"/>
</dbReference>
<dbReference type="InterPro" id="IPR007361">
    <property type="entry name" value="DUF427"/>
</dbReference>
<dbReference type="Pfam" id="PF04248">
    <property type="entry name" value="NTP_transf_9"/>
    <property type="match status" value="1"/>
</dbReference>
<dbReference type="Proteomes" id="UP000236752">
    <property type="component" value="Unassembled WGS sequence"/>
</dbReference>
<evidence type="ECO:0000313" key="2">
    <source>
        <dbReference type="EMBL" id="SEG39545.1"/>
    </source>
</evidence>
<proteinExistence type="predicted"/>
<evidence type="ECO:0000313" key="3">
    <source>
        <dbReference type="Proteomes" id="UP000236752"/>
    </source>
</evidence>
<gene>
    <name evidence="2" type="ORF">SAMN04488045_2636</name>
</gene>
<dbReference type="EMBL" id="FNUZ01000004">
    <property type="protein sequence ID" value="SEG39545.1"/>
    <property type="molecule type" value="Genomic_DNA"/>
</dbReference>
<organism evidence="2 3">
    <name type="scientific">Thalassococcus halodurans</name>
    <dbReference type="NCBI Taxonomy" id="373675"/>
    <lineage>
        <taxon>Bacteria</taxon>
        <taxon>Pseudomonadati</taxon>
        <taxon>Pseudomonadota</taxon>
        <taxon>Alphaproteobacteria</taxon>
        <taxon>Rhodobacterales</taxon>
        <taxon>Roseobacteraceae</taxon>
        <taxon>Thalassococcus</taxon>
    </lineage>
</organism>
<feature type="domain" description="DUF427" evidence="1">
    <location>
        <begin position="15"/>
        <end position="104"/>
    </location>
</feature>
<protein>
    <submittedName>
        <fullName evidence="2">Uncharacterized conserved protein, DUF427 family</fullName>
    </submittedName>
</protein>
<dbReference type="OrthoDB" id="9815163at2"/>
<reference evidence="2 3" key="1">
    <citation type="submission" date="2016-10" db="EMBL/GenBank/DDBJ databases">
        <authorList>
            <person name="de Groot N.N."/>
        </authorList>
    </citation>
    <scope>NUCLEOTIDE SEQUENCE [LARGE SCALE GENOMIC DNA]</scope>
    <source>
        <strain evidence="2 3">DSM 26915</strain>
    </source>
</reference>
<dbReference type="PANTHER" id="PTHR34310">
    <property type="entry name" value="DUF427 DOMAIN PROTEIN (AFU_ORTHOLOGUE AFUA_3G02220)"/>
    <property type="match status" value="1"/>
</dbReference>
<dbReference type="AlphaFoldDB" id="A0A1H5ZUS9"/>
<dbReference type="PANTHER" id="PTHR34310:SF9">
    <property type="entry name" value="BLR5716 PROTEIN"/>
    <property type="match status" value="1"/>
</dbReference>
<evidence type="ECO:0000259" key="1">
    <source>
        <dbReference type="Pfam" id="PF04248"/>
    </source>
</evidence>
<dbReference type="InterPro" id="IPR038694">
    <property type="entry name" value="DUF427_sf"/>
</dbReference>
<sequence length="114" mass="12588">MTTDIKIRPADGTWVVRAGGAVLGESSNALELTEGDLPFVIYFPRNDIAMALLDRTDHTTECSKKGTANYYSIMSKSRTYDNAVWTYENPAADVAEIKDHLAFTVQDGVNVEQL</sequence>
<keyword evidence="3" id="KW-1185">Reference proteome</keyword>
<name>A0A1H5ZUS9_9RHOB</name>
<accession>A0A1H5ZUS9</accession>